<sequence length="114" mass="12469">MVETHAQFVKRLEMLGRKHKQMTGGYVTRVGRDGLMTVTPKRARRGFPFKGLVLIVMGFFVFKAFTLAAVGPITYNERLSTLADGGAVERAGAVMLAIDPLTQSLADLTGPIMR</sequence>
<name>A0A1G7MFT5_9RHOB</name>
<keyword evidence="1" id="KW-0812">Transmembrane</keyword>
<keyword evidence="1" id="KW-0472">Membrane</keyword>
<protein>
    <submittedName>
        <fullName evidence="2">Uncharacterized protein</fullName>
    </submittedName>
</protein>
<dbReference type="OrthoDB" id="7866534at2"/>
<dbReference type="Proteomes" id="UP000199399">
    <property type="component" value="Unassembled WGS sequence"/>
</dbReference>
<evidence type="ECO:0000313" key="2">
    <source>
        <dbReference type="EMBL" id="SDF60050.1"/>
    </source>
</evidence>
<reference evidence="3" key="1">
    <citation type="submission" date="2016-10" db="EMBL/GenBank/DDBJ databases">
        <authorList>
            <person name="Varghese N."/>
            <person name="Submissions S."/>
        </authorList>
    </citation>
    <scope>NUCLEOTIDE SEQUENCE [LARGE SCALE GENOMIC DNA]</scope>
    <source>
        <strain evidence="3">DSM 16477</strain>
    </source>
</reference>
<dbReference type="STRING" id="218672.SAMN04489759_102535"/>
<feature type="transmembrane region" description="Helical" evidence="1">
    <location>
        <begin position="51"/>
        <end position="75"/>
    </location>
</feature>
<dbReference type="EMBL" id="FNBP01000002">
    <property type="protein sequence ID" value="SDF60050.1"/>
    <property type="molecule type" value="Genomic_DNA"/>
</dbReference>
<gene>
    <name evidence="2" type="ORF">SAMN04489759_102535</name>
</gene>
<dbReference type="RefSeq" id="WP_093740103.1">
    <property type="nucleotide sequence ID" value="NZ_FNBP01000002.1"/>
</dbReference>
<proteinExistence type="predicted"/>
<keyword evidence="1" id="KW-1133">Transmembrane helix</keyword>
<evidence type="ECO:0000313" key="3">
    <source>
        <dbReference type="Proteomes" id="UP000199399"/>
    </source>
</evidence>
<keyword evidence="3" id="KW-1185">Reference proteome</keyword>
<dbReference type="AlphaFoldDB" id="A0A1G7MFT5"/>
<evidence type="ECO:0000256" key="1">
    <source>
        <dbReference type="SAM" id="Phobius"/>
    </source>
</evidence>
<organism evidence="2 3">
    <name type="scientific">Sulfitobacter delicatus</name>
    <dbReference type="NCBI Taxonomy" id="218672"/>
    <lineage>
        <taxon>Bacteria</taxon>
        <taxon>Pseudomonadati</taxon>
        <taxon>Pseudomonadota</taxon>
        <taxon>Alphaproteobacteria</taxon>
        <taxon>Rhodobacterales</taxon>
        <taxon>Roseobacteraceae</taxon>
        <taxon>Sulfitobacter</taxon>
    </lineage>
</organism>
<accession>A0A1G7MFT5</accession>